<reference evidence="3 4" key="1">
    <citation type="journal article" date="2016" name="Proc. Natl. Acad. Sci. U.S.A.">
        <title>Comparative genomics of biotechnologically important yeasts.</title>
        <authorList>
            <person name="Riley R."/>
            <person name="Haridas S."/>
            <person name="Wolfe K.H."/>
            <person name="Lopes M.R."/>
            <person name="Hittinger C.T."/>
            <person name="Goeker M."/>
            <person name="Salamov A.A."/>
            <person name="Wisecaver J.H."/>
            <person name="Long T.M."/>
            <person name="Calvey C.H."/>
            <person name="Aerts A.L."/>
            <person name="Barry K.W."/>
            <person name="Choi C."/>
            <person name="Clum A."/>
            <person name="Coughlan A.Y."/>
            <person name="Deshpande S."/>
            <person name="Douglass A.P."/>
            <person name="Hanson S.J."/>
            <person name="Klenk H.-P."/>
            <person name="LaButti K.M."/>
            <person name="Lapidus A."/>
            <person name="Lindquist E.A."/>
            <person name="Lipzen A.M."/>
            <person name="Meier-Kolthoff J.P."/>
            <person name="Ohm R.A."/>
            <person name="Otillar R.P."/>
            <person name="Pangilinan J.L."/>
            <person name="Peng Y."/>
            <person name="Rokas A."/>
            <person name="Rosa C.A."/>
            <person name="Scheuner C."/>
            <person name="Sibirny A.A."/>
            <person name="Slot J.C."/>
            <person name="Stielow J.B."/>
            <person name="Sun H."/>
            <person name="Kurtzman C.P."/>
            <person name="Blackwell M."/>
            <person name="Grigoriev I.V."/>
            <person name="Jeffries T.W."/>
        </authorList>
    </citation>
    <scope>NUCLEOTIDE SEQUENCE [LARGE SCALE GENOMIC DNA]</scope>
    <source>
        <strain evidence="4">ATCC 58044 / CBS 1984 / NCYC 433 / NRRL Y-366-8</strain>
    </source>
</reference>
<evidence type="ECO:0000313" key="4">
    <source>
        <dbReference type="Proteomes" id="UP000094112"/>
    </source>
</evidence>
<evidence type="ECO:0000259" key="2">
    <source>
        <dbReference type="Pfam" id="PF23868"/>
    </source>
</evidence>
<evidence type="ECO:0000256" key="1">
    <source>
        <dbReference type="SAM" id="Phobius"/>
    </source>
</evidence>
<sequence length="459" mass="52632">MLVKRVLVNNLLKSARCCYSTISAQPTVTRASPVIPSIITPKSSPSSTIKTKPSTPTSIKQQIVNLQKVPTHFLNEYGVYEKIDLLIQKLRYPNTPIRIGLLGSEKTFLNTILADPFASDQSWYESLLKRSNGGSLFKYGENPEILSNNYTIPSPFLQTHNIEFLEIHNIEYNDGCHLYINFGSPIDIKWPTFEFKDVDSELVLEANEINSKKSFEAINLLRESPLNSTIYTNLYNSSHFPKFNQALLEIIEPSVIITKNFNSIIKILDHQSISNSLTKTDLELKTQKIQSLIKQWDEYTHYEFQKTFIPFINSFESKQLSWWKLYYKNDDVENLLIRMLDESGFFQNSLQKISYIKGQIDSFNANDLKNSELIEVSNRLNSNSLTKVHNDLISNELLPIQNYAIKLLLINFIGLQLPVVVISSLGWYLYDFSLYSMFGLGSLGLILGLNHSNNHYLKK</sequence>
<dbReference type="InterPro" id="IPR056196">
    <property type="entry name" value="Mmc1_C"/>
</dbReference>
<dbReference type="Pfam" id="PF23868">
    <property type="entry name" value="Mmc1_C"/>
    <property type="match status" value="1"/>
</dbReference>
<dbReference type="EMBL" id="KV454211">
    <property type="protein sequence ID" value="ODQ59419.1"/>
    <property type="molecule type" value="Genomic_DNA"/>
</dbReference>
<dbReference type="Pfam" id="PF23867">
    <property type="entry name" value="Mmc1_N"/>
    <property type="match status" value="1"/>
</dbReference>
<name>A0A1E3P1Q7_WICAA</name>
<keyword evidence="1" id="KW-1133">Transmembrane helix</keyword>
<dbReference type="STRING" id="683960.A0A1E3P1Q7"/>
<keyword evidence="4" id="KW-1185">Reference proteome</keyword>
<dbReference type="Proteomes" id="UP000094112">
    <property type="component" value="Unassembled WGS sequence"/>
</dbReference>
<dbReference type="OrthoDB" id="5319015at2759"/>
<proteinExistence type="predicted"/>
<protein>
    <recommendedName>
        <fullName evidence="2">Mmc1 C-terminal domain-containing protein</fullName>
    </recommendedName>
</protein>
<dbReference type="PANTHER" id="PTHR38644:SF1">
    <property type="entry name" value="EXPRESSED PROTEIN"/>
    <property type="match status" value="1"/>
</dbReference>
<dbReference type="AlphaFoldDB" id="A0A1E3P1Q7"/>
<dbReference type="RefSeq" id="XP_019038626.1">
    <property type="nucleotide sequence ID" value="XM_019183637.1"/>
</dbReference>
<feature type="domain" description="Mmc1 C-terminal" evidence="2">
    <location>
        <begin position="290"/>
        <end position="458"/>
    </location>
</feature>
<dbReference type="GeneID" id="30200883"/>
<gene>
    <name evidence="3" type="ORF">WICANDRAFT_63913</name>
</gene>
<evidence type="ECO:0000313" key="3">
    <source>
        <dbReference type="EMBL" id="ODQ59419.1"/>
    </source>
</evidence>
<keyword evidence="1" id="KW-0472">Membrane</keyword>
<keyword evidence="1" id="KW-0812">Transmembrane</keyword>
<feature type="transmembrane region" description="Helical" evidence="1">
    <location>
        <begin position="432"/>
        <end position="449"/>
    </location>
</feature>
<dbReference type="PANTHER" id="PTHR38644">
    <property type="entry name" value="EXPRESSED PROTEIN"/>
    <property type="match status" value="1"/>
</dbReference>
<feature type="transmembrane region" description="Helical" evidence="1">
    <location>
        <begin position="407"/>
        <end position="426"/>
    </location>
</feature>
<organism evidence="3 4">
    <name type="scientific">Wickerhamomyces anomalus (strain ATCC 58044 / CBS 1984 / NCYC 433 / NRRL Y-366-8)</name>
    <name type="common">Yeast</name>
    <name type="synonym">Hansenula anomala</name>
    <dbReference type="NCBI Taxonomy" id="683960"/>
    <lineage>
        <taxon>Eukaryota</taxon>
        <taxon>Fungi</taxon>
        <taxon>Dikarya</taxon>
        <taxon>Ascomycota</taxon>
        <taxon>Saccharomycotina</taxon>
        <taxon>Saccharomycetes</taxon>
        <taxon>Phaffomycetales</taxon>
        <taxon>Wickerhamomycetaceae</taxon>
        <taxon>Wickerhamomyces</taxon>
    </lineage>
</organism>
<accession>A0A1E3P1Q7</accession>